<dbReference type="Proteomes" id="UP001566204">
    <property type="component" value="Unassembled WGS sequence"/>
</dbReference>
<organism evidence="1 2">
    <name type="scientific">Sphingobacterium thalpophilum</name>
    <dbReference type="NCBI Taxonomy" id="259"/>
    <lineage>
        <taxon>Bacteria</taxon>
        <taxon>Pseudomonadati</taxon>
        <taxon>Bacteroidota</taxon>
        <taxon>Sphingobacteriia</taxon>
        <taxon>Sphingobacteriales</taxon>
        <taxon>Sphingobacteriaceae</taxon>
        <taxon>Sphingobacterium</taxon>
    </lineage>
</organism>
<evidence type="ECO:0000313" key="1">
    <source>
        <dbReference type="EMBL" id="MEZ0450891.1"/>
    </source>
</evidence>
<sequence>MKVALHTRYGGPEVVSIGDIPKPELGEHDVLIRVRAGTVNRTDCGFRSA</sequence>
<proteinExistence type="predicted"/>
<reference evidence="1 2" key="1">
    <citation type="submission" date="2024-06" db="EMBL/GenBank/DDBJ databases">
        <title>Soil Sphingobacterium thalpophilum.</title>
        <authorList>
            <person name="Yang J."/>
            <person name="Li J."/>
        </authorList>
    </citation>
    <scope>NUCLEOTIDE SEQUENCE [LARGE SCALE GENOMIC DNA]</scope>
    <source>
        <strain evidence="1 2">22g91tb</strain>
    </source>
</reference>
<dbReference type="EMBL" id="JBEOQB010000001">
    <property type="protein sequence ID" value="MEZ0450891.1"/>
    <property type="molecule type" value="Genomic_DNA"/>
</dbReference>
<accession>A0ABV4H8T8</accession>
<gene>
    <name evidence="1" type="ORF">ABTW24_04710</name>
</gene>
<keyword evidence="2" id="KW-1185">Reference proteome</keyword>
<evidence type="ECO:0008006" key="3">
    <source>
        <dbReference type="Google" id="ProtNLM"/>
    </source>
</evidence>
<name>A0ABV4H8T8_9SPHI</name>
<dbReference type="GeneID" id="78465852"/>
<evidence type="ECO:0000313" key="2">
    <source>
        <dbReference type="Proteomes" id="UP001566204"/>
    </source>
</evidence>
<comment type="caution">
    <text evidence="1">The sequence shown here is derived from an EMBL/GenBank/DDBJ whole genome shotgun (WGS) entry which is preliminary data.</text>
</comment>
<protein>
    <recommendedName>
        <fullName evidence="3">NAD(P)-dependent alcohol dehydrogenase</fullName>
    </recommendedName>
</protein>
<dbReference type="RefSeq" id="WP_197734458.1">
    <property type="nucleotide sequence ID" value="NZ_CP158797.1"/>
</dbReference>
<dbReference type="InterPro" id="IPR011032">
    <property type="entry name" value="GroES-like_sf"/>
</dbReference>
<dbReference type="Gene3D" id="3.90.180.10">
    <property type="entry name" value="Medium-chain alcohol dehydrogenases, catalytic domain"/>
    <property type="match status" value="1"/>
</dbReference>
<dbReference type="SUPFAM" id="SSF50129">
    <property type="entry name" value="GroES-like"/>
    <property type="match status" value="1"/>
</dbReference>